<dbReference type="InterPro" id="IPR045700">
    <property type="entry name" value="Rab3GAP1"/>
</dbReference>
<dbReference type="GO" id="GO:0005096">
    <property type="term" value="F:GTPase activator activity"/>
    <property type="evidence" value="ECO:0007669"/>
    <property type="project" value="UniProtKB-KW"/>
</dbReference>
<feature type="domain" description="Rab3GAP catalytic subunit C-terminal" evidence="12">
    <location>
        <begin position="802"/>
        <end position="932"/>
    </location>
</feature>
<evidence type="ECO:0000256" key="8">
    <source>
        <dbReference type="ARBA" id="ARBA00022824"/>
    </source>
</evidence>
<dbReference type="Pfam" id="PF13890">
    <property type="entry name" value="Rab3-GTPase_cat"/>
    <property type="match status" value="1"/>
</dbReference>
<protein>
    <recommendedName>
        <fullName evidence="5">Rab3 GTPase-activating protein catalytic subunit</fullName>
    </recommendedName>
</protein>
<dbReference type="PANTHER" id="PTHR21422">
    <property type="entry name" value="RAB3 GTPASE-ACTIVATING PROTEIN CATALYTIC SUBUNIT"/>
    <property type="match status" value="1"/>
</dbReference>
<reference evidence="13" key="2">
    <citation type="journal article" date="2018" name="Biosci. Biotechnol. Biochem.">
        <title>Polysaccharide hydrolase of the hadal zone amphipods Hirondellea gigas.</title>
        <authorList>
            <person name="Kobayashi H."/>
            <person name="Nagahama T."/>
            <person name="Arai W."/>
            <person name="Sasagawa Y."/>
            <person name="Umeda M."/>
            <person name="Hayashi T."/>
            <person name="Nikaido I."/>
            <person name="Watanabe H."/>
            <person name="Oguri K."/>
            <person name="Kitazato H."/>
            <person name="Fujioka K."/>
            <person name="Kido Y."/>
            <person name="Takami H."/>
        </authorList>
    </citation>
    <scope>NUCLEOTIDE SEQUENCE</scope>
    <source>
        <tissue evidence="13">Whole body</tissue>
    </source>
</reference>
<dbReference type="EMBL" id="IACT01003513">
    <property type="protein sequence ID" value="LAC22752.1"/>
    <property type="molecule type" value="mRNA"/>
</dbReference>
<dbReference type="AlphaFoldDB" id="A0A2P2I434"/>
<evidence type="ECO:0000256" key="4">
    <source>
        <dbReference type="ARBA" id="ARBA00008856"/>
    </source>
</evidence>
<reference evidence="14" key="1">
    <citation type="submission" date="2017-11" db="EMBL/GenBank/DDBJ databases">
        <title>The sensing device of the deep-sea amphipod.</title>
        <authorList>
            <person name="Kobayashi H."/>
            <person name="Nagahama T."/>
            <person name="Arai W."/>
            <person name="Sasagawa Y."/>
            <person name="Umeda M."/>
            <person name="Hayashi T."/>
            <person name="Nikaido I."/>
            <person name="Watanabe H."/>
            <person name="Oguri K."/>
            <person name="Kitazato H."/>
            <person name="Fujioka K."/>
            <person name="Kido Y."/>
            <person name="Takami H."/>
        </authorList>
    </citation>
    <scope>NUCLEOTIDE SEQUENCE</scope>
    <source>
        <tissue evidence="14">Whole body</tissue>
    </source>
</reference>
<evidence type="ECO:0000259" key="11">
    <source>
        <dbReference type="Pfam" id="PF13890"/>
    </source>
</evidence>
<dbReference type="PANTHER" id="PTHR21422:SF9">
    <property type="entry name" value="RAB3 GTPASE-ACTIVATING PROTEIN CATALYTIC SUBUNIT"/>
    <property type="match status" value="1"/>
</dbReference>
<feature type="region of interest" description="Disordered" evidence="10">
    <location>
        <begin position="428"/>
        <end position="465"/>
    </location>
</feature>
<feature type="compositionally biased region" description="Polar residues" evidence="10">
    <location>
        <begin position="757"/>
        <end position="786"/>
    </location>
</feature>
<feature type="domain" description="Rab3GAP catalytic subunit conserved" evidence="11">
    <location>
        <begin position="454"/>
        <end position="616"/>
    </location>
</feature>
<comment type="subcellular location">
    <subcellularLocation>
        <location evidence="3">Cytoplasm</location>
    </subcellularLocation>
    <subcellularLocation>
        <location evidence="2">Endoplasmic reticulum</location>
    </subcellularLocation>
    <subcellularLocation>
        <location evidence="1">Golgi apparatus</location>
        <location evidence="1">cis-Golgi network</location>
    </subcellularLocation>
</comment>
<feature type="compositionally biased region" description="Acidic residues" evidence="10">
    <location>
        <begin position="428"/>
        <end position="438"/>
    </location>
</feature>
<dbReference type="EMBL" id="IACF01003154">
    <property type="protein sequence ID" value="LAB68782.1"/>
    <property type="molecule type" value="mRNA"/>
</dbReference>
<evidence type="ECO:0000256" key="2">
    <source>
        <dbReference type="ARBA" id="ARBA00004240"/>
    </source>
</evidence>
<comment type="similarity">
    <text evidence="4">Belongs to the Rab3-GAP catalytic subunit family.</text>
</comment>
<dbReference type="InterPro" id="IPR026147">
    <property type="entry name" value="Rab3GAP1_conserved"/>
</dbReference>
<evidence type="ECO:0000313" key="14">
    <source>
        <dbReference type="EMBL" id="LAC22752.1"/>
    </source>
</evidence>
<feature type="compositionally biased region" description="Polar residues" evidence="10">
    <location>
        <begin position="736"/>
        <end position="749"/>
    </location>
</feature>
<keyword evidence="9" id="KW-0333">Golgi apparatus</keyword>
<evidence type="ECO:0000256" key="5">
    <source>
        <dbReference type="ARBA" id="ARBA00015817"/>
    </source>
</evidence>
<dbReference type="Pfam" id="PF19533">
    <property type="entry name" value="Rab3-GAP_cat_C"/>
    <property type="match status" value="1"/>
</dbReference>
<evidence type="ECO:0000256" key="3">
    <source>
        <dbReference type="ARBA" id="ARBA00004496"/>
    </source>
</evidence>
<evidence type="ECO:0000256" key="10">
    <source>
        <dbReference type="SAM" id="MobiDB-lite"/>
    </source>
</evidence>
<keyword evidence="8" id="KW-0256">Endoplasmic reticulum</keyword>
<evidence type="ECO:0000313" key="13">
    <source>
        <dbReference type="EMBL" id="LAB68782.1"/>
    </source>
</evidence>
<accession>A0A2P2I434</accession>
<evidence type="ECO:0000256" key="7">
    <source>
        <dbReference type="ARBA" id="ARBA00022490"/>
    </source>
</evidence>
<dbReference type="GO" id="GO:0005783">
    <property type="term" value="C:endoplasmic reticulum"/>
    <property type="evidence" value="ECO:0007669"/>
    <property type="project" value="UniProtKB-SubCell"/>
</dbReference>
<feature type="region of interest" description="Disordered" evidence="10">
    <location>
        <begin position="736"/>
        <end position="804"/>
    </location>
</feature>
<name>A0A2P2I434_9CRUS</name>
<evidence type="ECO:0000256" key="1">
    <source>
        <dbReference type="ARBA" id="ARBA00004222"/>
    </source>
</evidence>
<evidence type="ECO:0000256" key="6">
    <source>
        <dbReference type="ARBA" id="ARBA00022468"/>
    </source>
</evidence>
<feature type="compositionally biased region" description="Polar residues" evidence="10">
    <location>
        <begin position="443"/>
        <end position="452"/>
    </location>
</feature>
<evidence type="ECO:0000259" key="12">
    <source>
        <dbReference type="Pfam" id="PF19533"/>
    </source>
</evidence>
<organism evidence="13">
    <name type="scientific">Hirondellea gigas</name>
    <dbReference type="NCBI Taxonomy" id="1518452"/>
    <lineage>
        <taxon>Eukaryota</taxon>
        <taxon>Metazoa</taxon>
        <taxon>Ecdysozoa</taxon>
        <taxon>Arthropoda</taxon>
        <taxon>Crustacea</taxon>
        <taxon>Multicrustacea</taxon>
        <taxon>Malacostraca</taxon>
        <taxon>Eumalacostraca</taxon>
        <taxon>Peracarida</taxon>
        <taxon>Amphipoda</taxon>
        <taxon>Amphilochidea</taxon>
        <taxon>Lysianassida</taxon>
        <taxon>Lysianassidira</taxon>
        <taxon>Lysianassoidea</taxon>
        <taxon>Lysianassidae</taxon>
        <taxon>Hirondellea</taxon>
    </lineage>
</organism>
<keyword evidence="6" id="KW-0343">GTPase activation</keyword>
<proteinExistence type="evidence at transcript level"/>
<evidence type="ECO:0000256" key="9">
    <source>
        <dbReference type="ARBA" id="ARBA00023034"/>
    </source>
</evidence>
<dbReference type="GO" id="GO:0005794">
    <property type="term" value="C:Golgi apparatus"/>
    <property type="evidence" value="ECO:0007669"/>
    <property type="project" value="UniProtKB-SubCell"/>
</dbReference>
<sequence>MAANNTNCEVAVLVQVLKPVERMYLGTLTAGGMRADLDMIHIRQQPPADCLDYDGLVRLISNKIRIEPYKLEPLTSVRFTYMLSEWPEEACWSQSPPDLDLELGAGGDGDLGFSGLTDLPFGLLYDPVRELQLSAVWPCLAHGTFHDSATKHTLDPCKASLWTAKVLPTTGSSDGPQVAGLLGEHLVQLLAACKDQRSVVNMLGPAFDDHGSDGVVGLSSALDRLTEHSVPSLGSVIMGRRRRRHHGASVRSDRSPQGPLSTEVLVPMLNYLFPEDGEDETHAICYPSNLGRVPNWPENLEGLPDDHPLKDVSVGVKGAPAEGLVWRLSVLCCHALQSLGGLPAVAHLLYELMLELRFRWDNCQFVPGVDQSNSPPDLASSLLQQKLQMLNCCIQHRANTTGTVNSAGGGGEEHEVEEMDEFFDCMTEDEDTEEEVEEPASKRQATTASVSSWDRPEGRLRSSGQLRLLGTDTRLYVPVTQDPAPVTEDKLEEQAQVLLRLGDTDEGSVMRARLMSSSLLSDMEAFKAANPGCQLADFVRWYSPRDWVPVAASSSQPSPPAAGGDVVRQGHRLSDRMTLPGNLWQEVWQSAHPVPARRQKRLFDEAREAEQALMWLGQLAPGELCQQLLPVLLHAACCRVAREPTLYTLPSSAVWGNGSTSSSSAADGAAVTVPVLQHCSEEEGLAALLALVTQRLGRLSRQPCDLLRYHDVVEQLIAIEKCIGRALSLRHKLLPNNTSRRSSNVSGTTDTDDKSNLNKSGVRNRDSGSNFSNKTSNASTTDVNVANHSTDDSDSSTDINNESSDDTVVLQRLISSLLSSGEVEVDGAATGVAGQAILRLFDRALQYQERYGLIPNQLELERHRRSQPPSSRRSLAQCTKTRLGYAGAREYIVRTRAEYPSGTSRVMPHRLYATFLNNDFRVAGLFTQDTTFT</sequence>
<keyword evidence="7" id="KW-0963">Cytoplasm</keyword>
<dbReference type="InterPro" id="IPR045698">
    <property type="entry name" value="Rab3GAP1_C"/>
</dbReference>